<keyword evidence="3" id="KW-1185">Reference proteome</keyword>
<comment type="caution">
    <text evidence="2">The sequence shown here is derived from an EMBL/GenBank/DDBJ whole genome shotgun (WGS) entry which is preliminary data.</text>
</comment>
<keyword evidence="1" id="KW-0732">Signal</keyword>
<sequence length="127" mass="14381">MKERGRIMHHMCKRVFIVGIFSAIMILSAHPSNAQSNPSAESCIDLGMIDVQCFNCATGEYLGKINVQAAYDDWNKDCLPSKDQARSRCSNAYGIPLNDVGMKWQYRIGLTDWKNYSPRNNCPCAQW</sequence>
<proteinExistence type="predicted"/>
<evidence type="ECO:0000256" key="1">
    <source>
        <dbReference type="SAM" id="SignalP"/>
    </source>
</evidence>
<evidence type="ECO:0000313" key="3">
    <source>
        <dbReference type="Proteomes" id="UP000014216"/>
    </source>
</evidence>
<evidence type="ECO:0000313" key="2">
    <source>
        <dbReference type="EMBL" id="EMS78128.1"/>
    </source>
</evidence>
<gene>
    <name evidence="2" type="ORF">Dpo_10c01220</name>
</gene>
<accession>S0FSR2</accession>
<reference evidence="2 3" key="1">
    <citation type="journal article" date="2013" name="Genome Announc.">
        <title>Draft Genome Sequence of Desulfotignum phosphitoxidans DSM 13687 Strain FiPS-3.</title>
        <authorList>
            <person name="Poehlein A."/>
            <person name="Daniel R."/>
            <person name="Simeonova D.D."/>
        </authorList>
    </citation>
    <scope>NUCLEOTIDE SEQUENCE [LARGE SCALE GENOMIC DNA]</scope>
    <source>
        <strain evidence="2 3">DSM 13687</strain>
    </source>
</reference>
<dbReference type="Proteomes" id="UP000014216">
    <property type="component" value="Unassembled WGS sequence"/>
</dbReference>
<feature type="chain" id="PRO_5004497305" evidence="1">
    <location>
        <begin position="35"/>
        <end position="127"/>
    </location>
</feature>
<dbReference type="AlphaFoldDB" id="S0FSR2"/>
<feature type="signal peptide" evidence="1">
    <location>
        <begin position="1"/>
        <end position="34"/>
    </location>
</feature>
<protein>
    <submittedName>
        <fullName evidence="2">Uncharacterized protein</fullName>
    </submittedName>
</protein>
<dbReference type="EMBL" id="APJX01000010">
    <property type="protein sequence ID" value="EMS78128.1"/>
    <property type="molecule type" value="Genomic_DNA"/>
</dbReference>
<organism evidence="2 3">
    <name type="scientific">Desulfotignum phosphitoxidans DSM 13687</name>
    <dbReference type="NCBI Taxonomy" id="1286635"/>
    <lineage>
        <taxon>Bacteria</taxon>
        <taxon>Pseudomonadati</taxon>
        <taxon>Thermodesulfobacteriota</taxon>
        <taxon>Desulfobacteria</taxon>
        <taxon>Desulfobacterales</taxon>
        <taxon>Desulfobacteraceae</taxon>
        <taxon>Desulfotignum</taxon>
    </lineage>
</organism>
<name>S0FSR2_9BACT</name>